<dbReference type="GO" id="GO:0050567">
    <property type="term" value="F:glutaminyl-tRNA synthase (glutamine-hydrolyzing) activity"/>
    <property type="evidence" value="ECO:0007669"/>
    <property type="project" value="UniProtKB-EC"/>
</dbReference>
<dbReference type="SUPFAM" id="SSF75304">
    <property type="entry name" value="Amidase signature (AS) enzymes"/>
    <property type="match status" value="1"/>
</dbReference>
<dbReference type="InterPro" id="IPR000120">
    <property type="entry name" value="Amidase"/>
</dbReference>
<dbReference type="GO" id="GO:0016740">
    <property type="term" value="F:transferase activity"/>
    <property type="evidence" value="ECO:0007669"/>
    <property type="project" value="UniProtKB-KW"/>
</dbReference>
<dbReference type="Proteomes" id="UP000035100">
    <property type="component" value="Unassembled WGS sequence"/>
</dbReference>
<dbReference type="PANTHER" id="PTHR11895">
    <property type="entry name" value="TRANSAMIDASE"/>
    <property type="match status" value="1"/>
</dbReference>
<dbReference type="EMBL" id="AONG01000003">
    <property type="protein sequence ID" value="KIQ71149.1"/>
    <property type="molecule type" value="Genomic_DNA"/>
</dbReference>
<dbReference type="eggNOG" id="COG0154">
    <property type="taxonomic scope" value="Bacteria"/>
</dbReference>
<evidence type="ECO:0000259" key="1">
    <source>
        <dbReference type="Pfam" id="PF01425"/>
    </source>
</evidence>
<dbReference type="RefSeq" id="WP_018304643.1">
    <property type="nucleotide sequence ID" value="NZ_KB902314.1"/>
</dbReference>
<dbReference type="Gene3D" id="3.90.1300.10">
    <property type="entry name" value="Amidase signature (AS) domain"/>
    <property type="match status" value="1"/>
</dbReference>
<keyword evidence="2" id="KW-0436">Ligase</keyword>
<organism evidence="2 3">
    <name type="scientific">Wenxinia marina DSM 24838</name>
    <dbReference type="NCBI Taxonomy" id="1123501"/>
    <lineage>
        <taxon>Bacteria</taxon>
        <taxon>Pseudomonadati</taxon>
        <taxon>Pseudomonadota</taxon>
        <taxon>Alphaproteobacteria</taxon>
        <taxon>Rhodobacterales</taxon>
        <taxon>Roseobacteraceae</taxon>
        <taxon>Wenxinia</taxon>
    </lineage>
</organism>
<comment type="caution">
    <text evidence="2">The sequence shown here is derived from an EMBL/GenBank/DDBJ whole genome shotgun (WGS) entry which is preliminary data.</text>
</comment>
<gene>
    <name evidence="2" type="ORF">Wenmar_00528</name>
</gene>
<feature type="domain" description="Amidase" evidence="1">
    <location>
        <begin position="26"/>
        <end position="431"/>
    </location>
</feature>
<dbReference type="PROSITE" id="PS00571">
    <property type="entry name" value="AMIDASES"/>
    <property type="match status" value="1"/>
</dbReference>
<dbReference type="OrthoDB" id="9811471at2"/>
<evidence type="ECO:0000313" key="3">
    <source>
        <dbReference type="Proteomes" id="UP000035100"/>
    </source>
</evidence>
<dbReference type="EC" id="6.3.5.6" evidence="2"/>
<accession>A0A0D0Q9P0</accession>
<sequence length="442" mass="45319">MDEWRQASAAELGRGIAAGGIDPEALAETFLDAIGAHPEASRIYARATPDRARAEAKAAAARARTGTRRGPLDGVPLSWKDLFDTAGIATEAGTALMKDRVPDADAAVLRTATLGGSVCLGKTHLSEIAFSGLGYNPITATPPNRHDPDAVPGGSSSGAAASVAFGLAPAAVGSDTGGSVRVPAAWADLVGFKPTHAALPLTGAVPLCTSFDTIGPLCRSVEDAGLIFALLAGRRVPDLRGGSLDGVRLAVPEALVMDDLDPSPAAAFDDAVARLEAAGATIVRLSVPMVAPAYDLAGILYSAEAWAWWRSRIEPSPGVMFSEIHERVSAGAGVSAADFVAGWDRLRELRRDWTAATGGVDAVLCPTVALMPPKVRDIAGGGDAYKAANLKTLRNTRLANLFGLPSVTLPTGTPACGLMLNGVAGSDLRLLRLAAAAERGLA</sequence>
<proteinExistence type="predicted"/>
<dbReference type="PATRIC" id="fig|1123501.6.peg.588"/>
<dbReference type="InterPro" id="IPR020556">
    <property type="entry name" value="Amidase_CS"/>
</dbReference>
<name>A0A0D0Q9P0_9RHOB</name>
<protein>
    <submittedName>
        <fullName evidence="2">Asp-tRNAAsn/Glu-tRNAGln amidotransferase A subunit</fullName>
        <ecNumber evidence="2">6.3.5.6</ecNumber>
        <ecNumber evidence="2">6.3.5.7</ecNumber>
    </submittedName>
</protein>
<reference evidence="2 3" key="1">
    <citation type="submission" date="2013-01" db="EMBL/GenBank/DDBJ databases">
        <authorList>
            <person name="Fiebig A."/>
            <person name="Goeker M."/>
            <person name="Klenk H.-P.P."/>
        </authorList>
    </citation>
    <scope>NUCLEOTIDE SEQUENCE [LARGE SCALE GENOMIC DNA]</scope>
    <source>
        <strain evidence="2 3">DSM 24838</strain>
    </source>
</reference>
<dbReference type="GO" id="GO:0050566">
    <property type="term" value="F:asparaginyl-tRNA synthase (glutamine-hydrolyzing) activity"/>
    <property type="evidence" value="ECO:0007669"/>
    <property type="project" value="UniProtKB-EC"/>
</dbReference>
<evidence type="ECO:0000313" key="2">
    <source>
        <dbReference type="EMBL" id="KIQ71149.1"/>
    </source>
</evidence>
<keyword evidence="3" id="KW-1185">Reference proteome</keyword>
<dbReference type="InterPro" id="IPR036928">
    <property type="entry name" value="AS_sf"/>
</dbReference>
<dbReference type="PANTHER" id="PTHR11895:SF176">
    <property type="entry name" value="AMIDASE AMID-RELATED"/>
    <property type="match status" value="1"/>
</dbReference>
<dbReference type="EC" id="6.3.5.7" evidence="2"/>
<dbReference type="AlphaFoldDB" id="A0A0D0Q9P0"/>
<dbReference type="Pfam" id="PF01425">
    <property type="entry name" value="Amidase"/>
    <property type="match status" value="1"/>
</dbReference>
<dbReference type="STRING" id="1123501.Wenmar_00528"/>
<keyword evidence="2" id="KW-0808">Transferase</keyword>
<dbReference type="InterPro" id="IPR023631">
    <property type="entry name" value="Amidase_dom"/>
</dbReference>